<evidence type="ECO:0000313" key="1">
    <source>
        <dbReference type="EMBL" id="SBS87488.1"/>
    </source>
</evidence>
<dbReference type="AlphaFoldDB" id="A0A1A8X1Q3"/>
<reference evidence="2" key="2">
    <citation type="submission" date="2016-05" db="EMBL/GenBank/DDBJ databases">
        <authorList>
            <person name="Lavstsen T."/>
            <person name="Jespersen J.S."/>
        </authorList>
    </citation>
    <scope>NUCLEOTIDE SEQUENCE [LARGE SCALE GENOMIC DNA]</scope>
</reference>
<dbReference type="EMBL" id="FLQV01000732">
    <property type="protein sequence ID" value="SBS97627.1"/>
    <property type="molecule type" value="Genomic_DNA"/>
</dbReference>
<evidence type="ECO:0000313" key="4">
    <source>
        <dbReference type="Proteomes" id="UP000078560"/>
    </source>
</evidence>
<protein>
    <submittedName>
        <fullName evidence="2">Uncharacterized protein</fullName>
    </submittedName>
</protein>
<gene>
    <name evidence="2" type="ORF">POVCU1_039620</name>
    <name evidence="1" type="ORF">POVCU2_0042920</name>
</gene>
<dbReference type="Proteomes" id="UP000078560">
    <property type="component" value="Unassembled WGS sequence"/>
</dbReference>
<dbReference type="EMBL" id="FLQU01000579">
    <property type="protein sequence ID" value="SBS87488.1"/>
    <property type="molecule type" value="Genomic_DNA"/>
</dbReference>
<reference evidence="3 4" key="1">
    <citation type="submission" date="2016-05" db="EMBL/GenBank/DDBJ databases">
        <authorList>
            <person name="Naeem Raeece"/>
        </authorList>
    </citation>
    <scope>NUCLEOTIDE SEQUENCE [LARGE SCALE GENOMIC DNA]</scope>
</reference>
<evidence type="ECO:0000313" key="3">
    <source>
        <dbReference type="Proteomes" id="UP000078546"/>
    </source>
</evidence>
<dbReference type="Proteomes" id="UP000078546">
    <property type="component" value="Unassembled WGS sequence"/>
</dbReference>
<accession>A0A1A8X1Q3</accession>
<sequence>MPFNGTRKKCDTGESGKSINNVCTFLKKKNDALVTVDRRQGDWGRSKLTPWVKSLGVETHIFKNARAYNSANRTC</sequence>
<evidence type="ECO:0000313" key="2">
    <source>
        <dbReference type="EMBL" id="SBS97627.1"/>
    </source>
</evidence>
<organism evidence="2 3">
    <name type="scientific">Plasmodium ovale curtisi</name>
    <dbReference type="NCBI Taxonomy" id="864141"/>
    <lineage>
        <taxon>Eukaryota</taxon>
        <taxon>Sar</taxon>
        <taxon>Alveolata</taxon>
        <taxon>Apicomplexa</taxon>
        <taxon>Aconoidasida</taxon>
        <taxon>Haemosporida</taxon>
        <taxon>Plasmodiidae</taxon>
        <taxon>Plasmodium</taxon>
        <taxon>Plasmodium (Plasmodium)</taxon>
    </lineage>
</organism>
<proteinExistence type="predicted"/>
<name>A0A1A8X1Q3_PLAOA</name>